<evidence type="ECO:0000256" key="6">
    <source>
        <dbReference type="SAM" id="Phobius"/>
    </source>
</evidence>
<reference evidence="10" key="1">
    <citation type="submission" date="2018-03" db="EMBL/GenBank/DDBJ databases">
        <title>Lachnoclostridium SNUG30370 gen.nov., sp.nov., isolated from human faeces.</title>
        <authorList>
            <person name="Seo B."/>
            <person name="Jeon K."/>
            <person name="Ko G."/>
        </authorList>
    </citation>
    <scope>NUCLEOTIDE SEQUENCE [LARGE SCALE GENOMIC DNA]</scope>
    <source>
        <strain evidence="10">SNUG30370</strain>
    </source>
</reference>
<gene>
    <name evidence="9" type="ORF">C7U55_11525</name>
</gene>
<evidence type="ECO:0000259" key="7">
    <source>
        <dbReference type="Pfam" id="PF00535"/>
    </source>
</evidence>
<dbReference type="Pfam" id="PF04138">
    <property type="entry name" value="GtrA_DPMS_TM"/>
    <property type="match status" value="1"/>
</dbReference>
<dbReference type="PANTHER" id="PTHR38459:SF1">
    <property type="entry name" value="PROPHAGE BACTOPRENOL-LINKED GLUCOSE TRANSLOCASE HOMOLOG"/>
    <property type="match status" value="1"/>
</dbReference>
<feature type="transmembrane region" description="Helical" evidence="6">
    <location>
        <begin position="199"/>
        <end position="228"/>
    </location>
</feature>
<evidence type="ECO:0000313" key="9">
    <source>
        <dbReference type="EMBL" id="PST37182.1"/>
    </source>
</evidence>
<evidence type="ECO:0000256" key="3">
    <source>
        <dbReference type="ARBA" id="ARBA00022692"/>
    </source>
</evidence>
<dbReference type="Gene3D" id="3.90.550.10">
    <property type="entry name" value="Spore Coat Polysaccharide Biosynthesis Protein SpsA, Chain A"/>
    <property type="match status" value="1"/>
</dbReference>
<feature type="domain" description="GtrA/DPMS transmembrane" evidence="8">
    <location>
        <begin position="209"/>
        <end position="330"/>
    </location>
</feature>
<sequence>MNMNSEMVILMPVYNPNERIVNYVKKLKENNYQVVLINDGSKSEYHSLFEKMVHDCKIISHPFFKGKGYAIKKGIHYIKEHLQDKKGIIILENEYDLIHINHIRTLINKNSQKMCVVHHKGKKILTKLFSMIYNKEFIDVDSELFAFSMNYIDQMMTVDENCYEVQSLIQSVQNNQDVEEIQLENKQQPFHLKNKTIQIMYVIFLHLIRFISSSIISSVIDVLLAWILLDVLKLWMTSDFWRIALSSLIARILSTIVNYVINKKYVFKGKNNSKQTAKRFLILTIVITILSTLFVYVASSLHIMSEKLAKPIGDLLLFLLSYSAQTKWVFKNNESKNHLK</sequence>
<proteinExistence type="inferred from homology"/>
<comment type="similarity">
    <text evidence="2">Belongs to the GtrA family.</text>
</comment>
<evidence type="ECO:0000256" key="5">
    <source>
        <dbReference type="ARBA" id="ARBA00023136"/>
    </source>
</evidence>
<feature type="domain" description="Glycosyltransferase 2-like" evidence="7">
    <location>
        <begin position="9"/>
        <end position="78"/>
    </location>
</feature>
<accession>A0A2T3FPI4</accession>
<keyword evidence="10" id="KW-1185">Reference proteome</keyword>
<protein>
    <recommendedName>
        <fullName evidence="11">Glycosyltransferase</fullName>
    </recommendedName>
</protein>
<evidence type="ECO:0008006" key="11">
    <source>
        <dbReference type="Google" id="ProtNLM"/>
    </source>
</evidence>
<dbReference type="GO" id="GO:0005886">
    <property type="term" value="C:plasma membrane"/>
    <property type="evidence" value="ECO:0007669"/>
    <property type="project" value="TreeGrafter"/>
</dbReference>
<feature type="transmembrane region" description="Helical" evidence="6">
    <location>
        <begin position="240"/>
        <end position="260"/>
    </location>
</feature>
<evidence type="ECO:0000256" key="2">
    <source>
        <dbReference type="ARBA" id="ARBA00009399"/>
    </source>
</evidence>
<dbReference type="Proteomes" id="UP000241201">
    <property type="component" value="Unassembled WGS sequence"/>
</dbReference>
<evidence type="ECO:0000259" key="8">
    <source>
        <dbReference type="Pfam" id="PF04138"/>
    </source>
</evidence>
<dbReference type="Pfam" id="PF00535">
    <property type="entry name" value="Glycos_transf_2"/>
    <property type="match status" value="1"/>
</dbReference>
<feature type="transmembrane region" description="Helical" evidence="6">
    <location>
        <begin position="280"/>
        <end position="299"/>
    </location>
</feature>
<dbReference type="GO" id="GO:0000271">
    <property type="term" value="P:polysaccharide biosynthetic process"/>
    <property type="evidence" value="ECO:0007669"/>
    <property type="project" value="InterPro"/>
</dbReference>
<comment type="subcellular location">
    <subcellularLocation>
        <location evidence="1">Membrane</location>
        <topology evidence="1">Multi-pass membrane protein</topology>
    </subcellularLocation>
</comment>
<dbReference type="EMBL" id="PYLP01000020">
    <property type="protein sequence ID" value="PST37182.1"/>
    <property type="molecule type" value="Genomic_DNA"/>
</dbReference>
<dbReference type="InterPro" id="IPR051401">
    <property type="entry name" value="GtrA_CellWall_Glycosyl"/>
</dbReference>
<evidence type="ECO:0000313" key="10">
    <source>
        <dbReference type="Proteomes" id="UP000241201"/>
    </source>
</evidence>
<keyword evidence="3 6" id="KW-0812">Transmembrane</keyword>
<dbReference type="AlphaFoldDB" id="A0A2T3FPI4"/>
<dbReference type="InterPro" id="IPR001173">
    <property type="entry name" value="Glyco_trans_2-like"/>
</dbReference>
<dbReference type="SUPFAM" id="SSF53448">
    <property type="entry name" value="Nucleotide-diphospho-sugar transferases"/>
    <property type="match status" value="1"/>
</dbReference>
<evidence type="ECO:0000256" key="4">
    <source>
        <dbReference type="ARBA" id="ARBA00022989"/>
    </source>
</evidence>
<organism evidence="9 10">
    <name type="scientific">Faecalibacillus faecis</name>
    <dbReference type="NCBI Taxonomy" id="1982628"/>
    <lineage>
        <taxon>Bacteria</taxon>
        <taxon>Bacillati</taxon>
        <taxon>Bacillota</taxon>
        <taxon>Erysipelotrichia</taxon>
        <taxon>Erysipelotrichales</taxon>
        <taxon>Coprobacillaceae</taxon>
        <taxon>Faecalibacillus</taxon>
    </lineage>
</organism>
<comment type="caution">
    <text evidence="9">The sequence shown here is derived from an EMBL/GenBank/DDBJ whole genome shotgun (WGS) entry which is preliminary data.</text>
</comment>
<keyword evidence="4 6" id="KW-1133">Transmembrane helix</keyword>
<dbReference type="InterPro" id="IPR029044">
    <property type="entry name" value="Nucleotide-diphossugar_trans"/>
</dbReference>
<evidence type="ECO:0000256" key="1">
    <source>
        <dbReference type="ARBA" id="ARBA00004141"/>
    </source>
</evidence>
<dbReference type="PANTHER" id="PTHR38459">
    <property type="entry name" value="PROPHAGE BACTOPRENOL-LINKED GLUCOSE TRANSLOCASE HOMOLOG"/>
    <property type="match status" value="1"/>
</dbReference>
<dbReference type="InterPro" id="IPR007267">
    <property type="entry name" value="GtrA_DPMS_TM"/>
</dbReference>
<keyword evidence="5 6" id="KW-0472">Membrane</keyword>
<name>A0A2T3FPI4_9FIRM</name>